<dbReference type="Pfam" id="PF00884">
    <property type="entry name" value="Sulfatase"/>
    <property type="match status" value="1"/>
</dbReference>
<keyword evidence="2" id="KW-0479">Metal-binding</keyword>
<dbReference type="PANTHER" id="PTHR42693">
    <property type="entry name" value="ARYLSULFATASE FAMILY MEMBER"/>
    <property type="match status" value="1"/>
</dbReference>
<dbReference type="SUPFAM" id="SSF53649">
    <property type="entry name" value="Alkaline phosphatase-like"/>
    <property type="match status" value="1"/>
</dbReference>
<evidence type="ECO:0000259" key="6">
    <source>
        <dbReference type="Pfam" id="PF00884"/>
    </source>
</evidence>
<feature type="domain" description="Sulfatase N-terminal" evidence="6">
    <location>
        <begin position="31"/>
        <end position="151"/>
    </location>
</feature>
<gene>
    <name evidence="7" type="ORF">LGLO00237_LOCUS18253</name>
</gene>
<dbReference type="GO" id="GO:0046872">
    <property type="term" value="F:metal ion binding"/>
    <property type="evidence" value="ECO:0007669"/>
    <property type="project" value="UniProtKB-KW"/>
</dbReference>
<evidence type="ECO:0000256" key="4">
    <source>
        <dbReference type="ARBA" id="ARBA00022837"/>
    </source>
</evidence>
<dbReference type="PROSITE" id="PS00523">
    <property type="entry name" value="SULFATASE_1"/>
    <property type="match status" value="1"/>
</dbReference>
<organism evidence="7">
    <name type="scientific">Lotharella globosa</name>
    <dbReference type="NCBI Taxonomy" id="91324"/>
    <lineage>
        <taxon>Eukaryota</taxon>
        <taxon>Sar</taxon>
        <taxon>Rhizaria</taxon>
        <taxon>Cercozoa</taxon>
        <taxon>Chlorarachniophyceae</taxon>
        <taxon>Lotharella</taxon>
    </lineage>
</organism>
<sequence length="196" mass="21617">MERRRLGPVLLALACVALPPESRNSVPPAKYILHIVIDDLGWGDAWGTSHTHTPNLDELARGGVSLERLYATPMCAPSRASMFTGRHPADIGYYRNPSEDARLPPDCEHLPSHLRKLGFSSHLIGKWHLPWHSPDQVELVPTPLGLDATHEQFSSINDPNAWPPCPTPSISAPTSLVPNNQEHFAARIPLVPNHKP</sequence>
<reference evidence="7" key="1">
    <citation type="submission" date="2021-01" db="EMBL/GenBank/DDBJ databases">
        <authorList>
            <person name="Corre E."/>
            <person name="Pelletier E."/>
            <person name="Niang G."/>
            <person name="Scheremetjew M."/>
            <person name="Finn R."/>
            <person name="Kale V."/>
            <person name="Holt S."/>
            <person name="Cochrane G."/>
            <person name="Meng A."/>
            <person name="Brown T."/>
            <person name="Cohen L."/>
        </authorList>
    </citation>
    <scope>NUCLEOTIDE SEQUENCE</scope>
    <source>
        <strain evidence="7">CCCM811</strain>
    </source>
</reference>
<dbReference type="InterPro" id="IPR000917">
    <property type="entry name" value="Sulfatase_N"/>
</dbReference>
<comment type="similarity">
    <text evidence="1">Belongs to the sulfatase family.</text>
</comment>
<feature type="signal peptide" evidence="5">
    <location>
        <begin position="1"/>
        <end position="24"/>
    </location>
</feature>
<evidence type="ECO:0000256" key="3">
    <source>
        <dbReference type="ARBA" id="ARBA00022801"/>
    </source>
</evidence>
<evidence type="ECO:0000256" key="1">
    <source>
        <dbReference type="ARBA" id="ARBA00008779"/>
    </source>
</evidence>
<feature type="chain" id="PRO_5030672903" description="Sulfatase N-terminal domain-containing protein" evidence="5">
    <location>
        <begin position="25"/>
        <end position="196"/>
    </location>
</feature>
<dbReference type="InterPro" id="IPR024607">
    <property type="entry name" value="Sulfatase_CS"/>
</dbReference>
<keyword evidence="3" id="KW-0378">Hydrolase</keyword>
<dbReference type="InterPro" id="IPR050738">
    <property type="entry name" value="Sulfatase"/>
</dbReference>
<dbReference type="AlphaFoldDB" id="A0A7S4DS85"/>
<dbReference type="EMBL" id="HBIV01025428">
    <property type="protein sequence ID" value="CAE0666641.1"/>
    <property type="molecule type" value="Transcribed_RNA"/>
</dbReference>
<evidence type="ECO:0000256" key="5">
    <source>
        <dbReference type="SAM" id="SignalP"/>
    </source>
</evidence>
<dbReference type="Gene3D" id="3.40.720.10">
    <property type="entry name" value="Alkaline Phosphatase, subunit A"/>
    <property type="match status" value="1"/>
</dbReference>
<accession>A0A7S4DS85</accession>
<evidence type="ECO:0000256" key="2">
    <source>
        <dbReference type="ARBA" id="ARBA00022723"/>
    </source>
</evidence>
<dbReference type="InterPro" id="IPR017850">
    <property type="entry name" value="Alkaline_phosphatase_core_sf"/>
</dbReference>
<name>A0A7S4DS85_9EUKA</name>
<proteinExistence type="inferred from homology"/>
<dbReference type="GO" id="GO:0004065">
    <property type="term" value="F:arylsulfatase activity"/>
    <property type="evidence" value="ECO:0007669"/>
    <property type="project" value="TreeGrafter"/>
</dbReference>
<dbReference type="PANTHER" id="PTHR42693:SF33">
    <property type="entry name" value="ARYLSULFATASE"/>
    <property type="match status" value="1"/>
</dbReference>
<protein>
    <recommendedName>
        <fullName evidence="6">Sulfatase N-terminal domain-containing protein</fullName>
    </recommendedName>
</protein>
<evidence type="ECO:0000313" key="7">
    <source>
        <dbReference type="EMBL" id="CAE0666641.1"/>
    </source>
</evidence>
<keyword evidence="5" id="KW-0732">Signal</keyword>
<keyword evidence="4" id="KW-0106">Calcium</keyword>